<reference evidence="2 3" key="1">
    <citation type="submission" date="2019-12" db="EMBL/GenBank/DDBJ databases">
        <title>Genomic-based taxomic classification of the family Erythrobacteraceae.</title>
        <authorList>
            <person name="Xu L."/>
        </authorList>
    </citation>
    <scope>NUCLEOTIDE SEQUENCE [LARGE SCALE GENOMIC DNA]</scope>
    <source>
        <strain evidence="2 3">MCCC 1K02066</strain>
    </source>
</reference>
<dbReference type="AlphaFoldDB" id="A0A6I4UW96"/>
<feature type="transmembrane region" description="Helical" evidence="1">
    <location>
        <begin position="110"/>
        <end position="131"/>
    </location>
</feature>
<name>A0A6I4UW96_9SPHN</name>
<dbReference type="Proteomes" id="UP000469159">
    <property type="component" value="Unassembled WGS sequence"/>
</dbReference>
<evidence type="ECO:0000256" key="1">
    <source>
        <dbReference type="SAM" id="Phobius"/>
    </source>
</evidence>
<dbReference type="InterPro" id="IPR013879">
    <property type="entry name" value="DUF1761"/>
</dbReference>
<keyword evidence="3" id="KW-1185">Reference proteome</keyword>
<evidence type="ECO:0000313" key="2">
    <source>
        <dbReference type="EMBL" id="MXP41803.1"/>
    </source>
</evidence>
<keyword evidence="1" id="KW-1133">Transmembrane helix</keyword>
<feature type="transmembrane region" description="Helical" evidence="1">
    <location>
        <begin position="50"/>
        <end position="71"/>
    </location>
</feature>
<comment type="caution">
    <text evidence="2">The sequence shown here is derived from an EMBL/GenBank/DDBJ whole genome shotgun (WGS) entry which is preliminary data.</text>
</comment>
<accession>A0A6I4UW96</accession>
<sequence>MGNIDWLAVFLGALAFFVVGAIWYTVLFGKAWQSASGFGEEQLKTANMPLIYGLAFLLELLIATTLAHQYAMTGPSDRAKMMIAVGYGAMLMAPAVGINYLFLRKPLKLFLIDAGHLIVGMAAMGAVFAALD</sequence>
<evidence type="ECO:0000313" key="3">
    <source>
        <dbReference type="Proteomes" id="UP000469159"/>
    </source>
</evidence>
<protein>
    <submittedName>
        <fullName evidence="2">DUF1761 family protein</fullName>
    </submittedName>
</protein>
<feature type="transmembrane region" description="Helical" evidence="1">
    <location>
        <begin position="83"/>
        <end position="103"/>
    </location>
</feature>
<keyword evidence="1" id="KW-0812">Transmembrane</keyword>
<dbReference type="EMBL" id="WTYK01000004">
    <property type="protein sequence ID" value="MXP41803.1"/>
    <property type="molecule type" value="Genomic_DNA"/>
</dbReference>
<proteinExistence type="predicted"/>
<dbReference type="OrthoDB" id="7432713at2"/>
<feature type="transmembrane region" description="Helical" evidence="1">
    <location>
        <begin position="6"/>
        <end position="29"/>
    </location>
</feature>
<keyword evidence="1" id="KW-0472">Membrane</keyword>
<dbReference type="RefSeq" id="WP_160746645.1">
    <property type="nucleotide sequence ID" value="NZ_WTYK01000004.1"/>
</dbReference>
<organism evidence="2 3">
    <name type="scientific">Croceibacterium soli</name>
    <dbReference type="NCBI Taxonomy" id="1739690"/>
    <lineage>
        <taxon>Bacteria</taxon>
        <taxon>Pseudomonadati</taxon>
        <taxon>Pseudomonadota</taxon>
        <taxon>Alphaproteobacteria</taxon>
        <taxon>Sphingomonadales</taxon>
        <taxon>Erythrobacteraceae</taxon>
        <taxon>Croceibacterium</taxon>
    </lineage>
</organism>
<dbReference type="Pfam" id="PF08570">
    <property type="entry name" value="DUF1761"/>
    <property type="match status" value="1"/>
</dbReference>
<gene>
    <name evidence="2" type="ORF">GRI75_09140</name>
</gene>